<dbReference type="Gene3D" id="3.50.80.20">
    <property type="entry name" value="D-Ala-D-Ala carboxypeptidase C, peptidase S13"/>
    <property type="match status" value="1"/>
</dbReference>
<dbReference type="KEGG" id="mph:MLP_32340"/>
<gene>
    <name evidence="4" type="ordered locus">MLP_32340</name>
</gene>
<dbReference type="Pfam" id="PF02113">
    <property type="entry name" value="Peptidase_S13"/>
    <property type="match status" value="1"/>
</dbReference>
<accession>F5XLI2</accession>
<organism evidence="4 5">
    <name type="scientific">Microlunatus phosphovorus (strain ATCC 700054 / DSM 10555 / JCM 9379 / NBRC 101784 / NCIMB 13414 / VKM Ac-1990 / NM-1)</name>
    <dbReference type="NCBI Taxonomy" id="1032480"/>
    <lineage>
        <taxon>Bacteria</taxon>
        <taxon>Bacillati</taxon>
        <taxon>Actinomycetota</taxon>
        <taxon>Actinomycetes</taxon>
        <taxon>Propionibacteriales</taxon>
        <taxon>Propionibacteriaceae</taxon>
        <taxon>Microlunatus</taxon>
    </lineage>
</organism>
<keyword evidence="2" id="KW-0378">Hydrolase</keyword>
<dbReference type="GO" id="GO:0004185">
    <property type="term" value="F:serine-type carboxypeptidase activity"/>
    <property type="evidence" value="ECO:0007669"/>
    <property type="project" value="InterPro"/>
</dbReference>
<dbReference type="GO" id="GO:0006508">
    <property type="term" value="P:proteolysis"/>
    <property type="evidence" value="ECO:0007669"/>
    <property type="project" value="InterPro"/>
</dbReference>
<keyword evidence="5" id="KW-1185">Reference proteome</keyword>
<dbReference type="EMBL" id="AP012204">
    <property type="protein sequence ID" value="BAK36248.1"/>
    <property type="molecule type" value="Genomic_DNA"/>
</dbReference>
<dbReference type="SUPFAM" id="SSF56601">
    <property type="entry name" value="beta-lactamase/transpeptidase-like"/>
    <property type="match status" value="1"/>
</dbReference>
<sequence length="468" mass="48471">MLLANRPDELVFTGSTAKEFTIGSAYATLGPDRVITTPVYALGKRTRDRLAGTLVLVASGDLALGGRGAMQGRVDQAFTATTIDHVYGDIAPTAALVKDDPLAGLDSLAQQVASSGIKRIDGDVVIDTRLWQTFDGQEGPVPPIFVNDNILDLTVTGGSSPGRPATVRMRPQTAAFTVRSAVKTAPADAAGELVVTPDPRHPERLTVSGTIGVGASQVTIHRIPDAATWARSLFIEALRRAGVTVSAPTVARNSTSGLPGRPGQPTRYPDDRKVATLTSPPLERFGTMILLTSYDTGANAVLCLLAAGRGSTDCTDGLKSIREQVDAAELDSDNVLLFDGQGADPASTTPTQMAAWMTWVRTQPWGDALVAGQPVLGESGTMALSGHDSPARGKIAAKTGTSLAVDPATGRAYAKVQSLAGYLTTNSGRTLVLALSMSGGTYPDVPTALTGAGDDVNAVAAAFQQAIP</sequence>
<comment type="similarity">
    <text evidence="1">Belongs to the peptidase S13 family.</text>
</comment>
<dbReference type="PANTHER" id="PTHR30023">
    <property type="entry name" value="D-ALANYL-D-ALANINE CARBOXYPEPTIDASE"/>
    <property type="match status" value="1"/>
</dbReference>
<evidence type="ECO:0000256" key="2">
    <source>
        <dbReference type="ARBA" id="ARBA00022801"/>
    </source>
</evidence>
<dbReference type="STRING" id="1032480.MLP_32340"/>
<dbReference type="Gene3D" id="3.40.710.10">
    <property type="entry name" value="DD-peptidase/beta-lactamase superfamily"/>
    <property type="match status" value="1"/>
</dbReference>
<dbReference type="HOGENOM" id="CLU_017692_1_0_11"/>
<dbReference type="Proteomes" id="UP000007947">
    <property type="component" value="Chromosome"/>
</dbReference>
<dbReference type="AlphaFoldDB" id="F5XLI2"/>
<dbReference type="InterPro" id="IPR012338">
    <property type="entry name" value="Beta-lactam/transpept-like"/>
</dbReference>
<dbReference type="InterPro" id="IPR000667">
    <property type="entry name" value="Peptidase_S13"/>
</dbReference>
<evidence type="ECO:0000256" key="3">
    <source>
        <dbReference type="SAM" id="MobiDB-lite"/>
    </source>
</evidence>
<dbReference type="eggNOG" id="COG2027">
    <property type="taxonomic scope" value="Bacteria"/>
</dbReference>
<dbReference type="PANTHER" id="PTHR30023:SF0">
    <property type="entry name" value="PENICILLIN-SENSITIVE CARBOXYPEPTIDASE A"/>
    <property type="match status" value="1"/>
</dbReference>
<evidence type="ECO:0000256" key="1">
    <source>
        <dbReference type="ARBA" id="ARBA00006096"/>
    </source>
</evidence>
<reference evidence="4 5" key="1">
    <citation type="submission" date="2011-05" db="EMBL/GenBank/DDBJ databases">
        <title>Whole genome sequence of Microlunatus phosphovorus NM-1.</title>
        <authorList>
            <person name="Hosoyama A."/>
            <person name="Sasaki K."/>
            <person name="Harada T."/>
            <person name="Igarashi R."/>
            <person name="Kawakoshi A."/>
            <person name="Sasagawa M."/>
            <person name="Fukada J."/>
            <person name="Nakamura S."/>
            <person name="Katano Y."/>
            <person name="Hanada S."/>
            <person name="Kamagata Y."/>
            <person name="Nakamura N."/>
            <person name="Yamazaki S."/>
            <person name="Fujita N."/>
        </authorList>
    </citation>
    <scope>NUCLEOTIDE SEQUENCE [LARGE SCALE GENOMIC DNA]</scope>
    <source>
        <strain evidence="5">ATCC 700054 / DSM 10555 / JCM 9379 / NBRC 101784 / NCIMB 13414 / VKM Ac-1990 / NM-1</strain>
    </source>
</reference>
<feature type="region of interest" description="Disordered" evidence="3">
    <location>
        <begin position="252"/>
        <end position="271"/>
    </location>
</feature>
<protein>
    <submittedName>
        <fullName evidence="4">Peptidase S13 family protein</fullName>
    </submittedName>
</protein>
<dbReference type="RefSeq" id="WP_013864111.1">
    <property type="nucleotide sequence ID" value="NC_015635.1"/>
</dbReference>
<evidence type="ECO:0000313" key="4">
    <source>
        <dbReference type="EMBL" id="BAK36248.1"/>
    </source>
</evidence>
<proteinExistence type="inferred from homology"/>
<evidence type="ECO:0000313" key="5">
    <source>
        <dbReference type="Proteomes" id="UP000007947"/>
    </source>
</evidence>
<dbReference type="GO" id="GO:0000270">
    <property type="term" value="P:peptidoglycan metabolic process"/>
    <property type="evidence" value="ECO:0007669"/>
    <property type="project" value="TreeGrafter"/>
</dbReference>
<name>F5XLI2_MICPN</name>